<gene>
    <name evidence="3" type="ORF">MSPICULIGERA_LOCUS14326</name>
</gene>
<proteinExistence type="predicted"/>
<protein>
    <submittedName>
        <fullName evidence="3">Uncharacterized protein</fullName>
    </submittedName>
</protein>
<dbReference type="AlphaFoldDB" id="A0AA36CVF2"/>
<dbReference type="EMBL" id="CATQJA010002642">
    <property type="protein sequence ID" value="CAJ0576026.1"/>
    <property type="molecule type" value="Genomic_DNA"/>
</dbReference>
<evidence type="ECO:0000313" key="3">
    <source>
        <dbReference type="EMBL" id="CAJ0576026.1"/>
    </source>
</evidence>
<feature type="coiled-coil region" evidence="1">
    <location>
        <begin position="91"/>
        <end position="132"/>
    </location>
</feature>
<evidence type="ECO:0000256" key="1">
    <source>
        <dbReference type="SAM" id="Coils"/>
    </source>
</evidence>
<dbReference type="Proteomes" id="UP001177023">
    <property type="component" value="Unassembled WGS sequence"/>
</dbReference>
<feature type="compositionally biased region" description="Polar residues" evidence="2">
    <location>
        <begin position="1"/>
        <end position="27"/>
    </location>
</feature>
<keyword evidence="1" id="KW-0175">Coiled coil</keyword>
<feature type="non-terminal residue" evidence="3">
    <location>
        <position position="401"/>
    </location>
</feature>
<feature type="region of interest" description="Disordered" evidence="2">
    <location>
        <begin position="1"/>
        <end position="33"/>
    </location>
</feature>
<keyword evidence="4" id="KW-1185">Reference proteome</keyword>
<comment type="caution">
    <text evidence="3">The sequence shown here is derived from an EMBL/GenBank/DDBJ whole genome shotgun (WGS) entry which is preliminary data.</text>
</comment>
<sequence>MTIEGTSPMASPRFRQNSLAASPTPTVTRAPDPPKCTCCKTVAKDSGRVAFMCKTCCMQSLRFMARKEQILTKSYKNQELEREAEGLFMNVHKDQMEIEDLEARVSALREKRDRLKKKISEERKEKERIQKHYTERVINLCTKIQAKEPVLAKSADDKAARQAKREETLDGLKHDMALRRQEHCLRLFEMFPICEVRPDMEASTVPSTNRDAWAVLQGVLPPSGPEERNPARIYQVRDIICGLEWEKARDDLAEKLKEGALSLPKQLHQQLGSLVLTVELVSNLLQVNDVVIAHGISLRDTWVDPKSASWTSEILDNIWFKLCYSVYALCVAYNLSQTEISFGAPHHNLIQLANYMASGPVPPLVPNLIDVDNELAIRERDHMAEWDTCDDLDSLAEMKIT</sequence>
<evidence type="ECO:0000313" key="4">
    <source>
        <dbReference type="Proteomes" id="UP001177023"/>
    </source>
</evidence>
<reference evidence="3" key="1">
    <citation type="submission" date="2023-06" db="EMBL/GenBank/DDBJ databases">
        <authorList>
            <person name="Delattre M."/>
        </authorList>
    </citation>
    <scope>NUCLEOTIDE SEQUENCE</scope>
    <source>
        <strain evidence="3">AF72</strain>
    </source>
</reference>
<evidence type="ECO:0000256" key="2">
    <source>
        <dbReference type="SAM" id="MobiDB-lite"/>
    </source>
</evidence>
<organism evidence="3 4">
    <name type="scientific">Mesorhabditis spiculigera</name>
    <dbReference type="NCBI Taxonomy" id="96644"/>
    <lineage>
        <taxon>Eukaryota</taxon>
        <taxon>Metazoa</taxon>
        <taxon>Ecdysozoa</taxon>
        <taxon>Nematoda</taxon>
        <taxon>Chromadorea</taxon>
        <taxon>Rhabditida</taxon>
        <taxon>Rhabditina</taxon>
        <taxon>Rhabditomorpha</taxon>
        <taxon>Rhabditoidea</taxon>
        <taxon>Rhabditidae</taxon>
        <taxon>Mesorhabditinae</taxon>
        <taxon>Mesorhabditis</taxon>
    </lineage>
</organism>
<name>A0AA36CVF2_9BILA</name>
<accession>A0AA36CVF2</accession>